<dbReference type="Proteomes" id="UP001218218">
    <property type="component" value="Unassembled WGS sequence"/>
</dbReference>
<proteinExistence type="predicted"/>
<keyword evidence="4" id="KW-1185">Reference proteome</keyword>
<evidence type="ECO:0000313" key="4">
    <source>
        <dbReference type="Proteomes" id="UP001218218"/>
    </source>
</evidence>
<feature type="region of interest" description="Disordered" evidence="2">
    <location>
        <begin position="1"/>
        <end position="34"/>
    </location>
</feature>
<organism evidence="3 4">
    <name type="scientific">Mycena albidolilacea</name>
    <dbReference type="NCBI Taxonomy" id="1033008"/>
    <lineage>
        <taxon>Eukaryota</taxon>
        <taxon>Fungi</taxon>
        <taxon>Dikarya</taxon>
        <taxon>Basidiomycota</taxon>
        <taxon>Agaricomycotina</taxon>
        <taxon>Agaricomycetes</taxon>
        <taxon>Agaricomycetidae</taxon>
        <taxon>Agaricales</taxon>
        <taxon>Marasmiineae</taxon>
        <taxon>Mycenaceae</taxon>
        <taxon>Mycena</taxon>
    </lineage>
</organism>
<evidence type="ECO:0000313" key="3">
    <source>
        <dbReference type="EMBL" id="KAJ7334611.1"/>
    </source>
</evidence>
<comment type="caution">
    <text evidence="3">The sequence shown here is derived from an EMBL/GenBank/DDBJ whole genome shotgun (WGS) entry which is preliminary data.</text>
</comment>
<protein>
    <submittedName>
        <fullName evidence="3">Uncharacterized protein</fullName>
    </submittedName>
</protein>
<evidence type="ECO:0000256" key="1">
    <source>
        <dbReference type="SAM" id="Coils"/>
    </source>
</evidence>
<gene>
    <name evidence="3" type="ORF">DFH08DRAFT_813688</name>
</gene>
<keyword evidence="1" id="KW-0175">Coiled coil</keyword>
<evidence type="ECO:0000256" key="2">
    <source>
        <dbReference type="SAM" id="MobiDB-lite"/>
    </source>
</evidence>
<sequence>MDIDTQNMEDNDNSGGKRRYEEHEAAKVRMVPGPQHEEYDKACDKQAFHKDQALVAKQKSHKLTLENQQLLAQLEEAERTKAEHIAFLNSMNEELARKSQAIAEVQKTDETIQIRAYSYLQSKKMPQRTPPPCRGTRTSLDPVRNSGTRTIEIPLDPILVTPAPSGKSKLKSKAKLAATPAFADLLGTDVATLSGLIGKLEQLLVGNEVMVDVVKATPKKRNKPKSLASKALVNCHTNLNEAGPQSTLRRSTYNKFGIEQAADFHIYNPAEPAKVAACEDGLADLADDLFQWDFSPGYTKCRWNDPMIAKVVDAVLEADGEDGEIAEGGVERNFLEALMREKLGRFRGAWKGFQPHFNERLGRLETMREARDHCVQTIIATIEIKTGEGNTGDVATWRRLLEMVKHLGQQGMSSEEEDEVQVDDAKVLIYKVKVCIWRKPRVVEYLRFVDAQTGLFKKHQQGPTPTSRIRSGAPGTSEALCGLPKSLYSGEWLKKASPAYLKELKVSKEVFGLFIAATDRMAL</sequence>
<feature type="compositionally biased region" description="Basic and acidic residues" evidence="2">
    <location>
        <begin position="18"/>
        <end position="27"/>
    </location>
</feature>
<feature type="region of interest" description="Disordered" evidence="2">
    <location>
        <begin position="123"/>
        <end position="147"/>
    </location>
</feature>
<name>A0AAD7EKI7_9AGAR</name>
<feature type="compositionally biased region" description="Acidic residues" evidence="2">
    <location>
        <begin position="1"/>
        <end position="12"/>
    </location>
</feature>
<dbReference type="EMBL" id="JARIHO010000032">
    <property type="protein sequence ID" value="KAJ7334611.1"/>
    <property type="molecule type" value="Genomic_DNA"/>
</dbReference>
<dbReference type="AlphaFoldDB" id="A0AAD7EKI7"/>
<feature type="coiled-coil region" evidence="1">
    <location>
        <begin position="60"/>
        <end position="108"/>
    </location>
</feature>
<accession>A0AAD7EKI7</accession>
<reference evidence="3" key="1">
    <citation type="submission" date="2023-03" db="EMBL/GenBank/DDBJ databases">
        <title>Massive genome expansion in bonnet fungi (Mycena s.s.) driven by repeated elements and novel gene families across ecological guilds.</title>
        <authorList>
            <consortium name="Lawrence Berkeley National Laboratory"/>
            <person name="Harder C.B."/>
            <person name="Miyauchi S."/>
            <person name="Viragh M."/>
            <person name="Kuo A."/>
            <person name="Thoen E."/>
            <person name="Andreopoulos B."/>
            <person name="Lu D."/>
            <person name="Skrede I."/>
            <person name="Drula E."/>
            <person name="Henrissat B."/>
            <person name="Morin E."/>
            <person name="Kohler A."/>
            <person name="Barry K."/>
            <person name="LaButti K."/>
            <person name="Morin E."/>
            <person name="Salamov A."/>
            <person name="Lipzen A."/>
            <person name="Mereny Z."/>
            <person name="Hegedus B."/>
            <person name="Baldrian P."/>
            <person name="Stursova M."/>
            <person name="Weitz H."/>
            <person name="Taylor A."/>
            <person name="Grigoriev I.V."/>
            <person name="Nagy L.G."/>
            <person name="Martin F."/>
            <person name="Kauserud H."/>
        </authorList>
    </citation>
    <scope>NUCLEOTIDE SEQUENCE</scope>
    <source>
        <strain evidence="3">CBHHK002</strain>
    </source>
</reference>